<keyword evidence="1" id="KW-0238">DNA-binding</keyword>
<proteinExistence type="predicted"/>
<evidence type="ECO:0000313" key="5">
    <source>
        <dbReference type="Proteomes" id="UP000000749"/>
    </source>
</evidence>
<dbReference type="SMART" id="SM00862">
    <property type="entry name" value="Trans_reg_C"/>
    <property type="match status" value="1"/>
</dbReference>
<feature type="transmembrane region" description="Helical" evidence="2">
    <location>
        <begin position="152"/>
        <end position="174"/>
    </location>
</feature>
<dbReference type="SUPFAM" id="SSF46894">
    <property type="entry name" value="C-terminal effector domain of the bipartite response regulators"/>
    <property type="match status" value="1"/>
</dbReference>
<dbReference type="AlphaFoldDB" id="A0A0H3MME3"/>
<keyword evidence="2" id="KW-0472">Membrane</keyword>
<dbReference type="STRING" id="585057.ECIAI39_4202"/>
<dbReference type="PATRIC" id="fig|585057.6.peg.4351"/>
<dbReference type="Pfam" id="PF00486">
    <property type="entry name" value="Trans_reg_C"/>
    <property type="match status" value="1"/>
</dbReference>
<dbReference type="GO" id="GO:0003677">
    <property type="term" value="F:DNA binding"/>
    <property type="evidence" value="ECO:0007669"/>
    <property type="project" value="UniProtKB-KW"/>
</dbReference>
<sequence>MRYNINARFIYDATDGTLTLPQSTEPDCQLSITSCALLNFFLHHTDIVSREEVLTKVWDNNGLTSSNSNLNQYLSMLRKTFRHYGIDNIIITVARGYLQLNPNVSIEPLDEAPAPPAIIEPSIIPDVDVPTSSEDTESSPPTLAPVTHRHDAYWYFAGACLLTISILLVAFNLFGISEARPIALTQLSHSQCELLASDEMRRSVSVKAYEKNYDEVRKRLNIACKPSERFLFFYGDRLETNGLGRVFLAHCAMHENNPFSYCDNYFYYSWKL</sequence>
<dbReference type="EMBL" id="CU928164">
    <property type="protein sequence ID" value="CAR20309.1"/>
    <property type="molecule type" value="Genomic_DNA"/>
</dbReference>
<dbReference type="RefSeq" id="WP_001270145.1">
    <property type="nucleotide sequence ID" value="NC_011750.1"/>
</dbReference>
<evidence type="ECO:0000313" key="4">
    <source>
        <dbReference type="EMBL" id="CAR20309.1"/>
    </source>
</evidence>
<keyword evidence="2" id="KW-0812">Transmembrane</keyword>
<dbReference type="GO" id="GO:0000160">
    <property type="term" value="P:phosphorelay signal transduction system"/>
    <property type="evidence" value="ECO:0007669"/>
    <property type="project" value="InterPro"/>
</dbReference>
<dbReference type="InterPro" id="IPR001867">
    <property type="entry name" value="OmpR/PhoB-type_DNA-bd"/>
</dbReference>
<evidence type="ECO:0000256" key="2">
    <source>
        <dbReference type="SAM" id="Phobius"/>
    </source>
</evidence>
<dbReference type="Proteomes" id="UP000000749">
    <property type="component" value="Chromosome"/>
</dbReference>
<gene>
    <name evidence="4" type="ordered locus">ECIAI39_4202</name>
</gene>
<reference evidence="5" key="1">
    <citation type="journal article" date="2009" name="PLoS Genet.">
        <title>Organised genome dynamics in the Escherichia coli species results in highly diverse adaptive paths.</title>
        <authorList>
            <person name="Touchon M."/>
            <person name="Hoede C."/>
            <person name="Tenaillon O."/>
            <person name="Barbe V."/>
            <person name="Baeriswyl S."/>
            <person name="Bidet P."/>
            <person name="Bingen E."/>
            <person name="Bonacorsi S."/>
            <person name="Bouchier C."/>
            <person name="Bouvet O."/>
            <person name="Calteau A."/>
            <person name="Chiapello H."/>
            <person name="Clermont O."/>
            <person name="Cruveiller S."/>
            <person name="Danchin A."/>
            <person name="Diard M."/>
            <person name="Dossat C."/>
            <person name="Karoui M.E."/>
            <person name="Frapy E."/>
            <person name="Garry L."/>
            <person name="Ghigo J.M."/>
            <person name="Gilles A.M."/>
            <person name="Johnson J."/>
            <person name="Le Bouguenec C."/>
            <person name="Lescat M."/>
            <person name="Mangenot S."/>
            <person name="Martinez-Jehanne V."/>
            <person name="Matic I."/>
            <person name="Nassif X."/>
            <person name="Oztas S."/>
            <person name="Petit M.A."/>
            <person name="Pichon C."/>
            <person name="Rouy Z."/>
            <person name="Ruf C.S."/>
            <person name="Schneider D."/>
            <person name="Tourret J."/>
            <person name="Vacherie B."/>
            <person name="Vallenet D."/>
            <person name="Medigue C."/>
            <person name="Rocha E.P.C."/>
            <person name="Denamur E."/>
        </authorList>
    </citation>
    <scope>NUCLEOTIDE SEQUENCE [LARGE SCALE GENOMIC DNA]</scope>
    <source>
        <strain evidence="5">IAI39 / ExPEC</strain>
    </source>
</reference>
<protein>
    <recommendedName>
        <fullName evidence="3">OmpR/PhoB-type domain-containing protein</fullName>
    </recommendedName>
</protein>
<accession>A0A0H3MME3</accession>
<dbReference type="Gene3D" id="1.10.10.10">
    <property type="entry name" value="Winged helix-like DNA-binding domain superfamily/Winged helix DNA-binding domain"/>
    <property type="match status" value="1"/>
</dbReference>
<dbReference type="InterPro" id="IPR016032">
    <property type="entry name" value="Sig_transdc_resp-reg_C-effctor"/>
</dbReference>
<name>A0A0H3MME3_ECO7I</name>
<dbReference type="InterPro" id="IPR036388">
    <property type="entry name" value="WH-like_DNA-bd_sf"/>
</dbReference>
<dbReference type="KEGG" id="ect:ECIAI39_4202"/>
<dbReference type="GO" id="GO:0006355">
    <property type="term" value="P:regulation of DNA-templated transcription"/>
    <property type="evidence" value="ECO:0007669"/>
    <property type="project" value="InterPro"/>
</dbReference>
<feature type="domain" description="OmpR/PhoB-type" evidence="3">
    <location>
        <begin position="27"/>
        <end position="99"/>
    </location>
</feature>
<organism evidence="4 5">
    <name type="scientific">Escherichia coli O7:K1 (strain IAI39 / ExPEC)</name>
    <dbReference type="NCBI Taxonomy" id="585057"/>
    <lineage>
        <taxon>Bacteria</taxon>
        <taxon>Pseudomonadati</taxon>
        <taxon>Pseudomonadota</taxon>
        <taxon>Gammaproteobacteria</taxon>
        <taxon>Enterobacterales</taxon>
        <taxon>Enterobacteriaceae</taxon>
        <taxon>Escherichia</taxon>
    </lineage>
</organism>
<dbReference type="HOGENOM" id="CLU_075545_1_0_6"/>
<evidence type="ECO:0000256" key="1">
    <source>
        <dbReference type="ARBA" id="ARBA00023125"/>
    </source>
</evidence>
<keyword evidence="2" id="KW-1133">Transmembrane helix</keyword>
<evidence type="ECO:0000259" key="3">
    <source>
        <dbReference type="SMART" id="SM00862"/>
    </source>
</evidence>